<dbReference type="RefSeq" id="WP_007573467.1">
    <property type="nucleotide sequence ID" value="NZ_AGUD01000111.1"/>
</dbReference>
<feature type="domain" description="Ubiquitin-like" evidence="1">
    <location>
        <begin position="1"/>
        <end position="86"/>
    </location>
</feature>
<evidence type="ECO:0000313" key="2">
    <source>
        <dbReference type="EMBL" id="EHN11362.1"/>
    </source>
</evidence>
<dbReference type="Proteomes" id="UP000005143">
    <property type="component" value="Unassembled WGS sequence"/>
</dbReference>
<dbReference type="EMBL" id="AGUD01000111">
    <property type="protein sequence ID" value="EHN11362.1"/>
    <property type="molecule type" value="Genomic_DNA"/>
</dbReference>
<comment type="caution">
    <text evidence="2">The sequence shown here is derived from an EMBL/GenBank/DDBJ whole genome shotgun (WGS) entry which is preliminary data.</text>
</comment>
<proteinExistence type="predicted"/>
<reference evidence="2 3" key="1">
    <citation type="journal article" date="2013" name="Biodegradation">
        <title>Quantitative proteomic analysis of ibuprofen-degrading Patulibacter sp. strain I11.</title>
        <authorList>
            <person name="Almeida B."/>
            <person name="Kjeldal H."/>
            <person name="Lolas I."/>
            <person name="Knudsen A.D."/>
            <person name="Carvalho G."/>
            <person name="Nielsen K.L."/>
            <person name="Barreto Crespo M.T."/>
            <person name="Stensballe A."/>
            <person name="Nielsen J.L."/>
        </authorList>
    </citation>
    <scope>NUCLEOTIDE SEQUENCE [LARGE SCALE GENOMIC DNA]</scope>
    <source>
        <strain evidence="2 3">I11</strain>
    </source>
</reference>
<dbReference type="OrthoDB" id="5244162at2"/>
<organism evidence="2 3">
    <name type="scientific">Patulibacter medicamentivorans</name>
    <dbReference type="NCBI Taxonomy" id="1097667"/>
    <lineage>
        <taxon>Bacteria</taxon>
        <taxon>Bacillati</taxon>
        <taxon>Actinomycetota</taxon>
        <taxon>Thermoleophilia</taxon>
        <taxon>Solirubrobacterales</taxon>
        <taxon>Patulibacteraceae</taxon>
        <taxon>Patulibacter</taxon>
    </lineage>
</organism>
<protein>
    <recommendedName>
        <fullName evidence="1">Ubiquitin-like domain-containing protein</fullName>
    </recommendedName>
</protein>
<dbReference type="InterPro" id="IPR000626">
    <property type="entry name" value="Ubiquitin-like_dom"/>
</dbReference>
<sequence>MDITVIDATGNKTEDATVPDDAAAGRIIARLVELMEMPAVGPDGVPLSYKFHHKRTGRQVADEETLPQAGVRDGDVLRLVAEITAGGA</sequence>
<dbReference type="PROSITE" id="PS50053">
    <property type="entry name" value="UBIQUITIN_2"/>
    <property type="match status" value="1"/>
</dbReference>
<accession>H0E4N3</accession>
<evidence type="ECO:0000313" key="3">
    <source>
        <dbReference type="Proteomes" id="UP000005143"/>
    </source>
</evidence>
<dbReference type="AlphaFoldDB" id="H0E4N3"/>
<dbReference type="InterPro" id="IPR024962">
    <property type="entry name" value="YukD-like"/>
</dbReference>
<dbReference type="Pfam" id="PF08817">
    <property type="entry name" value="YukD"/>
    <property type="match status" value="1"/>
</dbReference>
<gene>
    <name evidence="2" type="ORF">PAI11_17640</name>
</gene>
<dbReference type="Gene3D" id="3.10.20.90">
    <property type="entry name" value="Phosphatidylinositol 3-kinase Catalytic Subunit, Chain A, domain 1"/>
    <property type="match status" value="1"/>
</dbReference>
<keyword evidence="3" id="KW-1185">Reference proteome</keyword>
<evidence type="ECO:0000259" key="1">
    <source>
        <dbReference type="PROSITE" id="PS50053"/>
    </source>
</evidence>
<name>H0E4N3_9ACTN</name>